<dbReference type="SUPFAM" id="SSF53756">
    <property type="entry name" value="UDP-Glycosyltransferase/glycogen phosphorylase"/>
    <property type="match status" value="1"/>
</dbReference>
<dbReference type="Gene3D" id="3.40.50.2000">
    <property type="entry name" value="Glycogen Phosphorylase B"/>
    <property type="match status" value="2"/>
</dbReference>
<sequence length="386" mass="44217">MNTYRIGESLVRAGHRVMFLVKEQWRGRFTKYGIEEVLYENVPDDNEAAKHMALLKMIGFLPDGSPLDKMVAYYTHWLPSVVDKWPKTDEMIESYIAKLHPDVIVIDNTVYSPAVAKSGIPWVLICSSNPLRLIDDERTPSYGSGFPIVSDKNEWKLFCQTVNKASIESLKRLNEYIVSKDLPELTECQFFKASPHLNVYQFPSELDYTDVRPLPPKHYKFDNFMRTEMDHTFEIPVPLRDRPGKLVYFSLGTMGAADVDNIKRLVNILSKSKHRFIVSKGPLHTEYSLADNMWGEGSVPQIQVLPLVDLVITHGGNNTLTETFYFGKPMIVLPLFTDQYDNAQRVHEKGFGIRLDAYKCSEEELLNAIEIQDLTESGRELNKSML</sequence>
<proteinExistence type="inferred from homology"/>
<accession>A0A7R9PYP2</accession>
<dbReference type="CDD" id="cd03784">
    <property type="entry name" value="GT1_Gtf-like"/>
    <property type="match status" value="1"/>
</dbReference>
<keyword evidence="2" id="KW-0328">Glycosyltransferase</keyword>
<dbReference type="InterPro" id="IPR002213">
    <property type="entry name" value="UDP_glucos_trans"/>
</dbReference>
<dbReference type="GO" id="GO:0008194">
    <property type="term" value="F:UDP-glycosyltransferase activity"/>
    <property type="evidence" value="ECO:0007669"/>
    <property type="project" value="InterPro"/>
</dbReference>
<reference evidence="4" key="1">
    <citation type="submission" date="2020-11" db="EMBL/GenBank/DDBJ databases">
        <authorList>
            <person name="Tran Van P."/>
        </authorList>
    </citation>
    <scope>NUCLEOTIDE SEQUENCE</scope>
</reference>
<keyword evidence="5" id="KW-1185">Reference proteome</keyword>
<gene>
    <name evidence="4" type="ORF">OSB1V03_LOCUS6102</name>
</gene>
<evidence type="ECO:0000313" key="5">
    <source>
        <dbReference type="Proteomes" id="UP000759131"/>
    </source>
</evidence>
<keyword evidence="3" id="KW-0808">Transferase</keyword>
<dbReference type="InterPro" id="IPR050271">
    <property type="entry name" value="UDP-glycosyltransferase"/>
</dbReference>
<name>A0A7R9PYP2_9ACAR</name>
<evidence type="ECO:0008006" key="6">
    <source>
        <dbReference type="Google" id="ProtNLM"/>
    </source>
</evidence>
<evidence type="ECO:0000256" key="3">
    <source>
        <dbReference type="ARBA" id="ARBA00022679"/>
    </source>
</evidence>
<dbReference type="Pfam" id="PF00201">
    <property type="entry name" value="UDPGT"/>
    <property type="match status" value="1"/>
</dbReference>
<dbReference type="EMBL" id="CAJPIZ010003235">
    <property type="protein sequence ID" value="CAG2106099.1"/>
    <property type="molecule type" value="Genomic_DNA"/>
</dbReference>
<evidence type="ECO:0000313" key="4">
    <source>
        <dbReference type="EMBL" id="CAD7625669.1"/>
    </source>
</evidence>
<dbReference type="AlphaFoldDB" id="A0A7R9PYP2"/>
<protein>
    <recommendedName>
        <fullName evidence="6">UDP-glycosyltransferase</fullName>
    </recommendedName>
</protein>
<dbReference type="PANTHER" id="PTHR48043">
    <property type="entry name" value="EG:EG0003.4 PROTEIN-RELATED"/>
    <property type="match status" value="1"/>
</dbReference>
<dbReference type="OrthoDB" id="5835829at2759"/>
<dbReference type="EMBL" id="OC857810">
    <property type="protein sequence ID" value="CAD7625669.1"/>
    <property type="molecule type" value="Genomic_DNA"/>
</dbReference>
<dbReference type="PANTHER" id="PTHR48043:SF145">
    <property type="entry name" value="FI06409P-RELATED"/>
    <property type="match status" value="1"/>
</dbReference>
<dbReference type="Proteomes" id="UP000759131">
    <property type="component" value="Unassembled WGS sequence"/>
</dbReference>
<organism evidence="4">
    <name type="scientific">Medioppia subpectinata</name>
    <dbReference type="NCBI Taxonomy" id="1979941"/>
    <lineage>
        <taxon>Eukaryota</taxon>
        <taxon>Metazoa</taxon>
        <taxon>Ecdysozoa</taxon>
        <taxon>Arthropoda</taxon>
        <taxon>Chelicerata</taxon>
        <taxon>Arachnida</taxon>
        <taxon>Acari</taxon>
        <taxon>Acariformes</taxon>
        <taxon>Sarcoptiformes</taxon>
        <taxon>Oribatida</taxon>
        <taxon>Brachypylina</taxon>
        <taxon>Oppioidea</taxon>
        <taxon>Oppiidae</taxon>
        <taxon>Medioppia</taxon>
    </lineage>
</organism>
<evidence type="ECO:0000256" key="1">
    <source>
        <dbReference type="ARBA" id="ARBA00009995"/>
    </source>
</evidence>
<evidence type="ECO:0000256" key="2">
    <source>
        <dbReference type="ARBA" id="ARBA00022676"/>
    </source>
</evidence>
<comment type="similarity">
    <text evidence="1">Belongs to the UDP-glycosyltransferase family.</text>
</comment>